<proteinExistence type="predicted"/>
<keyword evidence="3" id="KW-1185">Reference proteome</keyword>
<evidence type="ECO:0000313" key="2">
    <source>
        <dbReference type="EMBL" id="KAL1406512.1"/>
    </source>
</evidence>
<name>A0ABR3PVM7_9TREE</name>
<sequence>MLHWLRARLNPACHAPAAFEGDHPPLLPPPRRGGLWARWRGRRAEAAEAELPESPGTEPDEHDPPAAPGRQRFAVV</sequence>
<evidence type="ECO:0000313" key="3">
    <source>
        <dbReference type="Proteomes" id="UP001565368"/>
    </source>
</evidence>
<reference evidence="2 3" key="1">
    <citation type="submission" date="2023-08" db="EMBL/GenBank/DDBJ databases">
        <title>Annotated Genome Sequence of Vanrija albida AlHP1.</title>
        <authorList>
            <person name="Herzog R."/>
        </authorList>
    </citation>
    <scope>NUCLEOTIDE SEQUENCE [LARGE SCALE GENOMIC DNA]</scope>
    <source>
        <strain evidence="2 3">AlHP1</strain>
    </source>
</reference>
<protein>
    <submittedName>
        <fullName evidence="2">Uncharacterized protein</fullName>
    </submittedName>
</protein>
<feature type="region of interest" description="Disordered" evidence="1">
    <location>
        <begin position="46"/>
        <end position="76"/>
    </location>
</feature>
<dbReference type="Proteomes" id="UP001565368">
    <property type="component" value="Unassembled WGS sequence"/>
</dbReference>
<gene>
    <name evidence="2" type="ORF">Q8F55_008216</name>
</gene>
<dbReference type="EMBL" id="JBBXJM010000006">
    <property type="protein sequence ID" value="KAL1406512.1"/>
    <property type="molecule type" value="Genomic_DNA"/>
</dbReference>
<evidence type="ECO:0000256" key="1">
    <source>
        <dbReference type="SAM" id="MobiDB-lite"/>
    </source>
</evidence>
<dbReference type="GeneID" id="95989259"/>
<dbReference type="RefSeq" id="XP_069206456.1">
    <property type="nucleotide sequence ID" value="XM_069356615.1"/>
</dbReference>
<accession>A0ABR3PVM7</accession>
<comment type="caution">
    <text evidence="2">The sequence shown here is derived from an EMBL/GenBank/DDBJ whole genome shotgun (WGS) entry which is preliminary data.</text>
</comment>
<organism evidence="2 3">
    <name type="scientific">Vanrija albida</name>
    <dbReference type="NCBI Taxonomy" id="181172"/>
    <lineage>
        <taxon>Eukaryota</taxon>
        <taxon>Fungi</taxon>
        <taxon>Dikarya</taxon>
        <taxon>Basidiomycota</taxon>
        <taxon>Agaricomycotina</taxon>
        <taxon>Tremellomycetes</taxon>
        <taxon>Trichosporonales</taxon>
        <taxon>Trichosporonaceae</taxon>
        <taxon>Vanrija</taxon>
    </lineage>
</organism>